<feature type="transmembrane region" description="Helical" evidence="1">
    <location>
        <begin position="6"/>
        <end position="23"/>
    </location>
</feature>
<evidence type="ECO:0000313" key="2">
    <source>
        <dbReference type="EMBL" id="USP95513.1"/>
    </source>
</evidence>
<name>A0ABY4XZ54_BACVA</name>
<gene>
    <name evidence="2" type="ORF">MKF32_20390</name>
</gene>
<keyword evidence="1" id="KW-0472">Membrane</keyword>
<reference evidence="2" key="1">
    <citation type="submission" date="2022-02" db="EMBL/GenBank/DDBJ databases">
        <title>Draft Genome Sequence of Bacillus vallismortis Strain BL01, Isolated from Artemisia lerchiana Web. Roots.</title>
        <authorList>
            <person name="Chebotar V.K."/>
            <person name="Gancheva M.S."/>
            <person name="Chizhevskaya E.P."/>
            <person name="Komarova O.V."/>
            <person name="Baganova M.E."/>
            <person name="Zaplatkin A.N."/>
            <person name="Pishchik V.N."/>
        </authorList>
    </citation>
    <scope>NUCLEOTIDE SEQUENCE</scope>
    <source>
        <strain evidence="2">BL01</strain>
    </source>
</reference>
<evidence type="ECO:0000256" key="1">
    <source>
        <dbReference type="SAM" id="Phobius"/>
    </source>
</evidence>
<dbReference type="Proteomes" id="UP001057348">
    <property type="component" value="Chromosome"/>
</dbReference>
<proteinExistence type="predicted"/>
<keyword evidence="3" id="KW-1185">Reference proteome</keyword>
<organism evidence="2 3">
    <name type="scientific">Bacillus vallismortis</name>
    <dbReference type="NCBI Taxonomy" id="72361"/>
    <lineage>
        <taxon>Bacteria</taxon>
        <taxon>Bacillati</taxon>
        <taxon>Bacillota</taxon>
        <taxon>Bacilli</taxon>
        <taxon>Bacillales</taxon>
        <taxon>Bacillaceae</taxon>
        <taxon>Bacillus</taxon>
    </lineage>
</organism>
<sequence length="91" mass="10288">MLLAIFFVIVSLLGGGLLFLLIYPKLQSFADRYNWTENTIFIMAVSVTVVASMFGLISESVNSDVIAKVMYFTFVFLWGFSICVGVFLRER</sequence>
<feature type="transmembrane region" description="Helical" evidence="1">
    <location>
        <begin position="69"/>
        <end position="88"/>
    </location>
</feature>
<dbReference type="EMBL" id="CP092751">
    <property type="protein sequence ID" value="USP95513.1"/>
    <property type="molecule type" value="Genomic_DNA"/>
</dbReference>
<keyword evidence="1" id="KW-1133">Transmembrane helix</keyword>
<evidence type="ECO:0000313" key="3">
    <source>
        <dbReference type="Proteomes" id="UP001057348"/>
    </source>
</evidence>
<feature type="transmembrane region" description="Helical" evidence="1">
    <location>
        <begin position="35"/>
        <end position="57"/>
    </location>
</feature>
<accession>A0ABY4XZ54</accession>
<protein>
    <submittedName>
        <fullName evidence="2">Uncharacterized protein</fullName>
    </submittedName>
</protein>
<dbReference type="RefSeq" id="WP_253268753.1">
    <property type="nucleotide sequence ID" value="NZ_CP092751.1"/>
</dbReference>
<keyword evidence="1" id="KW-0812">Transmembrane</keyword>